<dbReference type="Gene3D" id="3.40.30.10">
    <property type="entry name" value="Glutaredoxin"/>
    <property type="match status" value="1"/>
</dbReference>
<dbReference type="RefSeq" id="WP_225267407.1">
    <property type="nucleotide sequence ID" value="NZ_CP084058.1"/>
</dbReference>
<dbReference type="CDD" id="cd02966">
    <property type="entry name" value="TlpA_like_family"/>
    <property type="match status" value="1"/>
</dbReference>
<dbReference type="EMBL" id="LT559118">
    <property type="protein sequence ID" value="SBO98652.1"/>
    <property type="molecule type" value="Genomic_DNA"/>
</dbReference>
<organism evidence="2">
    <name type="scientific">Nonomuraea gerenzanensis</name>
    <dbReference type="NCBI Taxonomy" id="93944"/>
    <lineage>
        <taxon>Bacteria</taxon>
        <taxon>Bacillati</taxon>
        <taxon>Actinomycetota</taxon>
        <taxon>Actinomycetes</taxon>
        <taxon>Streptosporangiales</taxon>
        <taxon>Streptosporangiaceae</taxon>
        <taxon>Nonomuraea</taxon>
    </lineage>
</organism>
<proteinExistence type="predicted"/>
<evidence type="ECO:0000259" key="1">
    <source>
        <dbReference type="PROSITE" id="PS51352"/>
    </source>
</evidence>
<dbReference type="AlphaFoldDB" id="A0A1M4EIN1"/>
<protein>
    <recommendedName>
        <fullName evidence="1">Thioredoxin domain-containing protein</fullName>
    </recommendedName>
</protein>
<reference evidence="2" key="1">
    <citation type="submission" date="2016-04" db="EMBL/GenBank/DDBJ databases">
        <authorList>
            <person name="Evans L.H."/>
            <person name="Alamgir A."/>
            <person name="Owens N."/>
            <person name="Weber N.D."/>
            <person name="Virtaneva K."/>
            <person name="Barbian K."/>
            <person name="Babar A."/>
            <person name="Rosenke K."/>
        </authorList>
    </citation>
    <scope>NUCLEOTIDE SEQUENCE</scope>
    <source>
        <strain evidence="2">Nono1</strain>
    </source>
</reference>
<dbReference type="InterPro" id="IPR036249">
    <property type="entry name" value="Thioredoxin-like_sf"/>
</dbReference>
<feature type="domain" description="Thioredoxin" evidence="1">
    <location>
        <begin position="40"/>
        <end position="167"/>
    </location>
</feature>
<dbReference type="PROSITE" id="PS51352">
    <property type="entry name" value="THIOREDOXIN_2"/>
    <property type="match status" value="1"/>
</dbReference>
<gene>
    <name evidence="2" type="ORF">BN4615_P8168</name>
</gene>
<sequence>MQYLVAAVVLLALLCMANLLLTIGLIRRLREQGPAMPDGLAPGERMPGFAAMTTSGEPVSDELLGAPALVGFFSHGCKPCEDLLPHFVERARRTSDGVLAVVAAGPGEDVTAHVERLAEVALVVTEPTQGSLQRAFKVSAYPTVITIDAGHTVVTAGHTLPAEVEAP</sequence>
<accession>A0A1M4EIN1</accession>
<dbReference type="SUPFAM" id="SSF52833">
    <property type="entry name" value="Thioredoxin-like"/>
    <property type="match status" value="1"/>
</dbReference>
<evidence type="ECO:0000313" key="2">
    <source>
        <dbReference type="EMBL" id="SBO98652.1"/>
    </source>
</evidence>
<dbReference type="InterPro" id="IPR013766">
    <property type="entry name" value="Thioredoxin_domain"/>
</dbReference>
<name>A0A1M4EIN1_9ACTN</name>